<reference evidence="3" key="1">
    <citation type="journal article" date="2020" name="Nat. Commun.">
        <title>Genome assembly of wild tea tree DASZ reveals pedigree and selection history of tea varieties.</title>
        <authorList>
            <person name="Zhang W."/>
            <person name="Zhang Y."/>
            <person name="Qiu H."/>
            <person name="Guo Y."/>
            <person name="Wan H."/>
            <person name="Zhang X."/>
            <person name="Scossa F."/>
            <person name="Alseekh S."/>
            <person name="Zhang Q."/>
            <person name="Wang P."/>
            <person name="Xu L."/>
            <person name="Schmidt M.H."/>
            <person name="Jia X."/>
            <person name="Li D."/>
            <person name="Zhu A."/>
            <person name="Guo F."/>
            <person name="Chen W."/>
            <person name="Ni D."/>
            <person name="Usadel B."/>
            <person name="Fernie A.R."/>
            <person name="Wen W."/>
        </authorList>
    </citation>
    <scope>NUCLEOTIDE SEQUENCE [LARGE SCALE GENOMIC DNA]</scope>
    <source>
        <strain evidence="3">cv. G240</strain>
    </source>
</reference>
<reference evidence="2 3" key="2">
    <citation type="submission" date="2020-07" db="EMBL/GenBank/DDBJ databases">
        <title>Genome assembly of wild tea tree DASZ reveals pedigree and selection history of tea varieties.</title>
        <authorList>
            <person name="Zhang W."/>
        </authorList>
    </citation>
    <scope>NUCLEOTIDE SEQUENCE [LARGE SCALE GENOMIC DNA]</scope>
    <source>
        <strain evidence="3">cv. G240</strain>
        <tissue evidence="2">Leaf</tissue>
    </source>
</reference>
<dbReference type="EMBL" id="JACBKZ010000011">
    <property type="protein sequence ID" value="KAF5939066.1"/>
    <property type="molecule type" value="Genomic_DNA"/>
</dbReference>
<sequence>MSLAQPLSSIVPLFFIVVMPLLLPSFFTTEIAHIPIMFPTLPPFSPLQKHHRAPSPRPRTTIATSLPAHAPLHPVTLSLCITQTLSYFFFFSFSSKSPIPEKSLWIFLFL</sequence>
<protein>
    <submittedName>
        <fullName evidence="2">Uncharacterized protein</fullName>
    </submittedName>
</protein>
<organism evidence="2 3">
    <name type="scientific">Camellia sinensis</name>
    <name type="common">Tea plant</name>
    <name type="synonym">Thea sinensis</name>
    <dbReference type="NCBI Taxonomy" id="4442"/>
    <lineage>
        <taxon>Eukaryota</taxon>
        <taxon>Viridiplantae</taxon>
        <taxon>Streptophyta</taxon>
        <taxon>Embryophyta</taxon>
        <taxon>Tracheophyta</taxon>
        <taxon>Spermatophyta</taxon>
        <taxon>Magnoliopsida</taxon>
        <taxon>eudicotyledons</taxon>
        <taxon>Gunneridae</taxon>
        <taxon>Pentapetalae</taxon>
        <taxon>asterids</taxon>
        <taxon>Ericales</taxon>
        <taxon>Theaceae</taxon>
        <taxon>Camellia</taxon>
    </lineage>
</organism>
<evidence type="ECO:0000256" key="1">
    <source>
        <dbReference type="SAM" id="Phobius"/>
    </source>
</evidence>
<dbReference type="AlphaFoldDB" id="A0A7J7GI44"/>
<keyword evidence="3" id="KW-1185">Reference proteome</keyword>
<proteinExistence type="predicted"/>
<keyword evidence="1" id="KW-1133">Transmembrane helix</keyword>
<keyword evidence="1" id="KW-0812">Transmembrane</keyword>
<keyword evidence="1" id="KW-0472">Membrane</keyword>
<name>A0A7J7GI44_CAMSI</name>
<gene>
    <name evidence="2" type="ORF">HYC85_023325</name>
</gene>
<accession>A0A7J7GI44</accession>
<evidence type="ECO:0000313" key="2">
    <source>
        <dbReference type="EMBL" id="KAF5939066.1"/>
    </source>
</evidence>
<feature type="transmembrane region" description="Helical" evidence="1">
    <location>
        <begin position="7"/>
        <end position="27"/>
    </location>
</feature>
<comment type="caution">
    <text evidence="2">The sequence shown here is derived from an EMBL/GenBank/DDBJ whole genome shotgun (WGS) entry which is preliminary data.</text>
</comment>
<dbReference type="Proteomes" id="UP000593564">
    <property type="component" value="Unassembled WGS sequence"/>
</dbReference>
<evidence type="ECO:0000313" key="3">
    <source>
        <dbReference type="Proteomes" id="UP000593564"/>
    </source>
</evidence>